<evidence type="ECO:0000259" key="2">
    <source>
        <dbReference type="Pfam" id="PF13581"/>
    </source>
</evidence>
<evidence type="ECO:0000313" key="3">
    <source>
        <dbReference type="EMBL" id="CAA9366785.1"/>
    </source>
</evidence>
<dbReference type="InterPro" id="IPR050267">
    <property type="entry name" value="Anti-sigma-factor_SerPK"/>
</dbReference>
<protein>
    <recommendedName>
        <fullName evidence="2">Histidine kinase/HSP90-like ATPase domain-containing protein</fullName>
    </recommendedName>
</protein>
<dbReference type="PANTHER" id="PTHR35526">
    <property type="entry name" value="ANTI-SIGMA-F FACTOR RSBW-RELATED"/>
    <property type="match status" value="1"/>
</dbReference>
<keyword evidence="1" id="KW-0418">Kinase</keyword>
<dbReference type="GO" id="GO:0004674">
    <property type="term" value="F:protein serine/threonine kinase activity"/>
    <property type="evidence" value="ECO:0007669"/>
    <property type="project" value="UniProtKB-KW"/>
</dbReference>
<keyword evidence="1" id="KW-0808">Transferase</keyword>
<organism evidence="3">
    <name type="scientific">uncultured Nocardioidaceae bacterium</name>
    <dbReference type="NCBI Taxonomy" id="253824"/>
    <lineage>
        <taxon>Bacteria</taxon>
        <taxon>Bacillati</taxon>
        <taxon>Actinomycetota</taxon>
        <taxon>Actinomycetes</taxon>
        <taxon>Propionibacteriales</taxon>
        <taxon>Nocardioidaceae</taxon>
        <taxon>environmental samples</taxon>
    </lineage>
</organism>
<dbReference type="Gene3D" id="3.30.565.10">
    <property type="entry name" value="Histidine kinase-like ATPase, C-terminal domain"/>
    <property type="match status" value="1"/>
</dbReference>
<dbReference type="AlphaFoldDB" id="A0A6J4MRI0"/>
<dbReference type="EMBL" id="CADCUI010000086">
    <property type="protein sequence ID" value="CAA9366785.1"/>
    <property type="molecule type" value="Genomic_DNA"/>
</dbReference>
<keyword evidence="1" id="KW-0723">Serine/threonine-protein kinase</keyword>
<gene>
    <name evidence="3" type="ORF">AVDCRST_MAG34-3024</name>
</gene>
<feature type="domain" description="Histidine kinase/HSP90-like ATPase" evidence="2">
    <location>
        <begin position="16"/>
        <end position="122"/>
    </location>
</feature>
<dbReference type="SUPFAM" id="SSF55785">
    <property type="entry name" value="PYP-like sensor domain (PAS domain)"/>
    <property type="match status" value="1"/>
</dbReference>
<name>A0A6J4MRI0_9ACTN</name>
<evidence type="ECO:0000256" key="1">
    <source>
        <dbReference type="ARBA" id="ARBA00022527"/>
    </source>
</evidence>
<reference evidence="3" key="1">
    <citation type="submission" date="2020-02" db="EMBL/GenBank/DDBJ databases">
        <authorList>
            <person name="Meier V. D."/>
        </authorList>
    </citation>
    <scope>NUCLEOTIDE SEQUENCE</scope>
    <source>
        <strain evidence="3">AVDCRST_MAG34</strain>
    </source>
</reference>
<proteinExistence type="predicted"/>
<dbReference type="NCBIfam" id="TIGR00229">
    <property type="entry name" value="sensory_box"/>
    <property type="match status" value="1"/>
</dbReference>
<dbReference type="Pfam" id="PF13581">
    <property type="entry name" value="HATPase_c_2"/>
    <property type="match status" value="1"/>
</dbReference>
<dbReference type="InterPro" id="IPR035965">
    <property type="entry name" value="PAS-like_dom_sf"/>
</dbReference>
<dbReference type="SUPFAM" id="SSF55874">
    <property type="entry name" value="ATPase domain of HSP90 chaperone/DNA topoisomerase II/histidine kinase"/>
    <property type="match status" value="1"/>
</dbReference>
<sequence length="428" mass="45765">MTRAGVLLDEVLPPHASSAANARALVRAALETAAAEEWADSAQLAVSEVVTNSLVHAGTSVRLNIRVNATGLRVEVGDGSPHLPVRRDYSLASGTGRGLHLVTGLVDDWGSFTHDDGKIVWFEIGPGVEQTGQGSRDVLNGVGGPSDDTVAVELRQFPLLMHLAWQEHASALLREFLLVNLDEDEVASFERHAQASDAMNLLYEQVPAPELGEDPDAIMSMATEPGVSAPRLVLSVPRASVPSFATLEAMLTEAGDLAASGKLLVPPTQPEVREMRRWLCEQVRVQSVAGAEPEPWVLPEISAAREVRFPGPQVDLREFSESGRAVLATDDGSVVVAVSPSAAALLGYRSGEDLVGQPITRIVPHRYHQAHIAGTTLHMVNGRAPLLGVRVRVPVVTADGSEAVVALVVEPRLLQDGHRMFVAEFFPD</sequence>
<dbReference type="CDD" id="cd16936">
    <property type="entry name" value="HATPase_RsbW-like"/>
    <property type="match status" value="1"/>
</dbReference>
<dbReference type="PANTHER" id="PTHR35526:SF3">
    <property type="entry name" value="ANTI-SIGMA-F FACTOR RSBW"/>
    <property type="match status" value="1"/>
</dbReference>
<dbReference type="Gene3D" id="3.30.450.20">
    <property type="entry name" value="PAS domain"/>
    <property type="match status" value="1"/>
</dbReference>
<accession>A0A6J4MRI0</accession>
<dbReference type="InterPro" id="IPR003594">
    <property type="entry name" value="HATPase_dom"/>
</dbReference>
<dbReference type="CDD" id="cd00130">
    <property type="entry name" value="PAS"/>
    <property type="match status" value="1"/>
</dbReference>
<dbReference type="InterPro" id="IPR036890">
    <property type="entry name" value="HATPase_C_sf"/>
</dbReference>
<dbReference type="InterPro" id="IPR000014">
    <property type="entry name" value="PAS"/>
</dbReference>